<dbReference type="KEGG" id="ssin:G7078_00305"/>
<evidence type="ECO:0000313" key="2">
    <source>
        <dbReference type="EMBL" id="QIL01386.1"/>
    </source>
</evidence>
<keyword evidence="1" id="KW-1133">Transmembrane helix</keyword>
<gene>
    <name evidence="2" type="ORF">G7078_00305</name>
</gene>
<organism evidence="2 3">
    <name type="scientific">Sphingomonas sinipercae</name>
    <dbReference type="NCBI Taxonomy" id="2714944"/>
    <lineage>
        <taxon>Bacteria</taxon>
        <taxon>Pseudomonadati</taxon>
        <taxon>Pseudomonadota</taxon>
        <taxon>Alphaproteobacteria</taxon>
        <taxon>Sphingomonadales</taxon>
        <taxon>Sphingomonadaceae</taxon>
        <taxon>Sphingomonas</taxon>
    </lineage>
</organism>
<dbReference type="RefSeq" id="WP_166091834.1">
    <property type="nucleotide sequence ID" value="NZ_CP049871.1"/>
</dbReference>
<dbReference type="EMBL" id="CP049871">
    <property type="protein sequence ID" value="QIL01386.1"/>
    <property type="molecule type" value="Genomic_DNA"/>
</dbReference>
<accession>A0A6G7ZKG0</accession>
<sequence length="61" mass="6589">MNTFLAFAVGGVMLFLIGRSLATVFQFGRTEITPHDRRVAVSIVAVTLTALALIVTVLQLQ</sequence>
<reference evidence="2 3" key="1">
    <citation type="submission" date="2020-03" db="EMBL/GenBank/DDBJ databases">
        <title>Sphingomonas sp. nov., isolated from fish.</title>
        <authorList>
            <person name="Hyun D.-W."/>
            <person name="Bae J.-W."/>
        </authorList>
    </citation>
    <scope>NUCLEOTIDE SEQUENCE [LARGE SCALE GENOMIC DNA]</scope>
    <source>
        <strain evidence="2 3">HDW15C</strain>
    </source>
</reference>
<keyword evidence="1" id="KW-0812">Transmembrane</keyword>
<proteinExistence type="predicted"/>
<evidence type="ECO:0000256" key="1">
    <source>
        <dbReference type="SAM" id="Phobius"/>
    </source>
</evidence>
<keyword evidence="3" id="KW-1185">Reference proteome</keyword>
<keyword evidence="1" id="KW-0472">Membrane</keyword>
<evidence type="ECO:0000313" key="3">
    <source>
        <dbReference type="Proteomes" id="UP000502502"/>
    </source>
</evidence>
<feature type="transmembrane region" description="Helical" evidence="1">
    <location>
        <begin position="38"/>
        <end position="58"/>
    </location>
</feature>
<dbReference type="Proteomes" id="UP000502502">
    <property type="component" value="Chromosome"/>
</dbReference>
<protein>
    <submittedName>
        <fullName evidence="2">Uncharacterized protein</fullName>
    </submittedName>
</protein>
<name>A0A6G7ZKG0_9SPHN</name>
<dbReference type="AlphaFoldDB" id="A0A6G7ZKG0"/>